<protein>
    <recommendedName>
        <fullName evidence="3">Flagellar FliJ protein</fullName>
    </recommendedName>
</protein>
<dbReference type="InterPro" id="IPR012823">
    <property type="entry name" value="Flagell_FliJ"/>
</dbReference>
<evidence type="ECO:0000256" key="5">
    <source>
        <dbReference type="ARBA" id="ARBA00022475"/>
    </source>
</evidence>
<dbReference type="NCBIfam" id="TIGR02473">
    <property type="entry name" value="flagell_FliJ"/>
    <property type="match status" value="1"/>
</dbReference>
<evidence type="ECO:0000256" key="2">
    <source>
        <dbReference type="ARBA" id="ARBA00010004"/>
    </source>
</evidence>
<dbReference type="Proteomes" id="UP000005090">
    <property type="component" value="Chromosome"/>
</dbReference>
<evidence type="ECO:0000256" key="1">
    <source>
        <dbReference type="ARBA" id="ARBA00004413"/>
    </source>
</evidence>
<dbReference type="GO" id="GO:0006935">
    <property type="term" value="P:chemotaxis"/>
    <property type="evidence" value="ECO:0007669"/>
    <property type="project" value="UniProtKB-KW"/>
</dbReference>
<dbReference type="GO" id="GO:0005886">
    <property type="term" value="C:plasma membrane"/>
    <property type="evidence" value="ECO:0007669"/>
    <property type="project" value="UniProtKB-SubCell"/>
</dbReference>
<dbReference type="AlphaFoldDB" id="H8GMY4"/>
<dbReference type="GO" id="GO:0009288">
    <property type="term" value="C:bacterial-type flagellum"/>
    <property type="evidence" value="ECO:0007669"/>
    <property type="project" value="InterPro"/>
</dbReference>
<proteinExistence type="inferred from homology"/>
<dbReference type="GO" id="GO:0015031">
    <property type="term" value="P:protein transport"/>
    <property type="evidence" value="ECO:0007669"/>
    <property type="project" value="UniProtKB-KW"/>
</dbReference>
<gene>
    <name evidence="12" type="ORF">Metal_1767</name>
</gene>
<keyword evidence="6" id="KW-0145">Chemotaxis</keyword>
<comment type="similarity">
    <text evidence="2">Belongs to the FliJ family.</text>
</comment>
<keyword evidence="12" id="KW-0282">Flagellum</keyword>
<keyword evidence="7" id="KW-1005">Bacterial flagellum biogenesis</keyword>
<dbReference type="Gene3D" id="1.10.287.1700">
    <property type="match status" value="1"/>
</dbReference>
<keyword evidence="12" id="KW-0966">Cell projection</keyword>
<keyword evidence="12" id="KW-0969">Cilium</keyword>
<feature type="coiled-coil region" evidence="11">
    <location>
        <begin position="25"/>
        <end position="52"/>
    </location>
</feature>
<keyword evidence="5" id="KW-1003">Cell membrane</keyword>
<dbReference type="PANTHER" id="PTHR38786:SF1">
    <property type="entry name" value="FLAGELLAR FLIJ PROTEIN"/>
    <property type="match status" value="1"/>
</dbReference>
<accession>H8GMY4</accession>
<evidence type="ECO:0000256" key="10">
    <source>
        <dbReference type="ARBA" id="ARBA00023225"/>
    </source>
</evidence>
<evidence type="ECO:0000256" key="3">
    <source>
        <dbReference type="ARBA" id="ARBA00020392"/>
    </source>
</evidence>
<dbReference type="InterPro" id="IPR053716">
    <property type="entry name" value="Flag_assembly_chemotaxis_eff"/>
</dbReference>
<dbReference type="HOGENOM" id="CLU_119965_2_0_6"/>
<dbReference type="PANTHER" id="PTHR38786">
    <property type="entry name" value="FLAGELLAR FLIJ PROTEIN"/>
    <property type="match status" value="1"/>
</dbReference>
<evidence type="ECO:0000256" key="4">
    <source>
        <dbReference type="ARBA" id="ARBA00022448"/>
    </source>
</evidence>
<evidence type="ECO:0000256" key="9">
    <source>
        <dbReference type="ARBA" id="ARBA00023136"/>
    </source>
</evidence>
<evidence type="ECO:0000256" key="7">
    <source>
        <dbReference type="ARBA" id="ARBA00022795"/>
    </source>
</evidence>
<reference evidence="12 13" key="1">
    <citation type="journal article" date="2013" name="Genome Announc.">
        <title>Genome Sequence of the Obligate Gammaproteobacterial Methanotroph Methylomicrobium album Strain BG8.</title>
        <authorList>
            <person name="Kits K.D."/>
            <person name="Kalyuzhnaya M.G."/>
            <person name="Klotz M.G."/>
            <person name="Jetten M.S."/>
            <person name="Op den Camp H.J."/>
            <person name="Vuilleumier S."/>
            <person name="Bringel F."/>
            <person name="Dispirito A.A."/>
            <person name="Murrell J.C."/>
            <person name="Bruce D."/>
            <person name="Cheng J.F."/>
            <person name="Copeland A."/>
            <person name="Goodwin L."/>
            <person name="Hauser L."/>
            <person name="Lajus A."/>
            <person name="Land M.L."/>
            <person name="Lapidus A."/>
            <person name="Lucas S."/>
            <person name="Medigue C."/>
            <person name="Pitluck S."/>
            <person name="Woyke T."/>
            <person name="Zeytun A."/>
            <person name="Stein L.Y."/>
        </authorList>
    </citation>
    <scope>NUCLEOTIDE SEQUENCE [LARGE SCALE GENOMIC DNA]</scope>
    <source>
        <strain evidence="12 13">BG8</strain>
    </source>
</reference>
<keyword evidence="10" id="KW-1006">Bacterial flagellum protein export</keyword>
<keyword evidence="4" id="KW-0813">Transport</keyword>
<keyword evidence="9" id="KW-0472">Membrane</keyword>
<name>H8GMY4_METAL</name>
<keyword evidence="11" id="KW-0175">Coiled coil</keyword>
<keyword evidence="13" id="KW-1185">Reference proteome</keyword>
<evidence type="ECO:0000256" key="8">
    <source>
        <dbReference type="ARBA" id="ARBA00022927"/>
    </source>
</evidence>
<evidence type="ECO:0000256" key="6">
    <source>
        <dbReference type="ARBA" id="ARBA00022500"/>
    </source>
</evidence>
<dbReference type="STRING" id="686340.Metal_1767"/>
<keyword evidence="8" id="KW-0653">Protein transport</keyword>
<dbReference type="Pfam" id="PF02050">
    <property type="entry name" value="FliJ"/>
    <property type="match status" value="1"/>
</dbReference>
<dbReference type="RefSeq" id="WP_005371459.1">
    <property type="nucleotide sequence ID" value="NZ_CM001475.1"/>
</dbReference>
<organism evidence="12 13">
    <name type="scientific">Methylomicrobium album BG8</name>
    <dbReference type="NCBI Taxonomy" id="686340"/>
    <lineage>
        <taxon>Bacteria</taxon>
        <taxon>Pseudomonadati</taxon>
        <taxon>Pseudomonadota</taxon>
        <taxon>Gammaproteobacteria</taxon>
        <taxon>Methylococcales</taxon>
        <taxon>Methylococcaceae</taxon>
        <taxon>Methylomicrobium</taxon>
    </lineage>
</organism>
<dbReference type="GO" id="GO:0071973">
    <property type="term" value="P:bacterial-type flagellum-dependent cell motility"/>
    <property type="evidence" value="ECO:0007669"/>
    <property type="project" value="InterPro"/>
</dbReference>
<dbReference type="InterPro" id="IPR052570">
    <property type="entry name" value="FliJ"/>
</dbReference>
<evidence type="ECO:0000256" key="11">
    <source>
        <dbReference type="SAM" id="Coils"/>
    </source>
</evidence>
<comment type="subcellular location">
    <subcellularLocation>
        <location evidence="1">Cell membrane</location>
        <topology evidence="1">Peripheral membrane protein</topology>
        <orientation evidence="1">Cytoplasmic side</orientation>
    </subcellularLocation>
</comment>
<dbReference type="GO" id="GO:0044781">
    <property type="term" value="P:bacterial-type flagellum organization"/>
    <property type="evidence" value="ECO:0007669"/>
    <property type="project" value="UniProtKB-KW"/>
</dbReference>
<evidence type="ECO:0000313" key="13">
    <source>
        <dbReference type="Proteomes" id="UP000005090"/>
    </source>
</evidence>
<dbReference type="eggNOG" id="COG2882">
    <property type="taxonomic scope" value="Bacteria"/>
</dbReference>
<dbReference type="EMBL" id="CM001475">
    <property type="protein sequence ID" value="EIC29536.1"/>
    <property type="molecule type" value="Genomic_DNA"/>
</dbReference>
<sequence length="145" mass="16855">MKRSQRIKAIVEIKAVQEKNALEALGASRKKMQEVEAQLENLKNYRRDYQERFNRLGGEGASAARLMEFRSFMDKLDTAIRGQELSLHGSQAEFRAKKKHWENLHNQTASLQKVCDTAVVTEKKLDDKIEQDEQDEWATRFVMGR</sequence>
<evidence type="ECO:0000313" key="12">
    <source>
        <dbReference type="EMBL" id="EIC29536.1"/>
    </source>
</evidence>